<dbReference type="InterPro" id="IPR052287">
    <property type="entry name" value="NHEJ_factor"/>
</dbReference>
<gene>
    <name evidence="7" type="ORF">ZHAS_00003961</name>
</gene>
<dbReference type="Proteomes" id="UP000030765">
    <property type="component" value="Unassembled WGS sequence"/>
</dbReference>
<feature type="region of interest" description="Disordered" evidence="6">
    <location>
        <begin position="214"/>
        <end position="265"/>
    </location>
</feature>
<dbReference type="PANTHER" id="PTHR32235:SF1">
    <property type="entry name" value="NON-HOMOLOGOUS END-JOINING FACTOR 1"/>
    <property type="match status" value="1"/>
</dbReference>
<feature type="compositionally biased region" description="Polar residues" evidence="6">
    <location>
        <begin position="219"/>
        <end position="240"/>
    </location>
</feature>
<keyword evidence="3" id="KW-0234">DNA repair</keyword>
<evidence type="ECO:0000256" key="2">
    <source>
        <dbReference type="ARBA" id="ARBA00022763"/>
    </source>
</evidence>
<sequence>MADFVQLDDGHYLVDIVRVPGEQVHLKCILFDMKSLWMEQLPIEAVVERENKRDPVCCYTEALIDTLLAEKPASYTLQPSATEDEDADESHRRLTVKYYVYDTPVTLQFQLRPGTADELSECVILPLWRAVLLLDAKNRSLAEQLVKKDDEIAQYRAEGAELKRTTVQTTKFEAQQFDEKFPLSAPTGKGLNIPRILDGREQRQKLINAVQLVVEPTGQPDSPSTSGRGTKRSPSTNPRNKSMAMAERFKMQSSDDEPDDPNNVK</sequence>
<comment type="subcellular location">
    <subcellularLocation>
        <location evidence="1">Nucleus</location>
    </subcellularLocation>
</comment>
<reference evidence="7 9" key="1">
    <citation type="journal article" date="2014" name="BMC Genomics">
        <title>Genome sequence of Anopheles sinensis provides insight into genetics basis of mosquito competence for malaria parasites.</title>
        <authorList>
            <person name="Zhou D."/>
            <person name="Zhang D."/>
            <person name="Ding G."/>
            <person name="Shi L."/>
            <person name="Hou Q."/>
            <person name="Ye Y."/>
            <person name="Xu Y."/>
            <person name="Zhou H."/>
            <person name="Xiong C."/>
            <person name="Li S."/>
            <person name="Yu J."/>
            <person name="Hong S."/>
            <person name="Yu X."/>
            <person name="Zou P."/>
            <person name="Chen C."/>
            <person name="Chang X."/>
            <person name="Wang W."/>
            <person name="Lv Y."/>
            <person name="Sun Y."/>
            <person name="Ma L."/>
            <person name="Shen B."/>
            <person name="Zhu C."/>
        </authorList>
    </citation>
    <scope>NUCLEOTIDE SEQUENCE [LARGE SCALE GENOMIC DNA]</scope>
</reference>
<evidence type="ECO:0000256" key="4">
    <source>
        <dbReference type="ARBA" id="ARBA00023242"/>
    </source>
</evidence>
<protein>
    <submittedName>
        <fullName evidence="7 8">Uncharacterized protein</fullName>
    </submittedName>
</protein>
<keyword evidence="9" id="KW-1185">Reference proteome</keyword>
<dbReference type="EnsemblMetazoa" id="ASIC003961-RA">
    <property type="protein sequence ID" value="ASIC003961-PA"/>
    <property type="gene ID" value="ASIC003961"/>
</dbReference>
<dbReference type="VEuPathDB" id="VectorBase:ASIC003961"/>
<dbReference type="OrthoDB" id="2155935at2759"/>
<accession>A0A084VFK2</accession>
<evidence type="ECO:0000313" key="7">
    <source>
        <dbReference type="EMBL" id="KFB36746.1"/>
    </source>
</evidence>
<dbReference type="STRING" id="74873.A0A084VFK2"/>
<organism evidence="7">
    <name type="scientific">Anopheles sinensis</name>
    <name type="common">Mosquito</name>
    <dbReference type="NCBI Taxonomy" id="74873"/>
    <lineage>
        <taxon>Eukaryota</taxon>
        <taxon>Metazoa</taxon>
        <taxon>Ecdysozoa</taxon>
        <taxon>Arthropoda</taxon>
        <taxon>Hexapoda</taxon>
        <taxon>Insecta</taxon>
        <taxon>Pterygota</taxon>
        <taxon>Neoptera</taxon>
        <taxon>Endopterygota</taxon>
        <taxon>Diptera</taxon>
        <taxon>Nematocera</taxon>
        <taxon>Culicoidea</taxon>
        <taxon>Culicidae</taxon>
        <taxon>Anophelinae</taxon>
        <taxon>Anopheles</taxon>
    </lineage>
</organism>
<evidence type="ECO:0000256" key="6">
    <source>
        <dbReference type="SAM" id="MobiDB-lite"/>
    </source>
</evidence>
<keyword evidence="2" id="KW-0227">DNA damage</keyword>
<dbReference type="GO" id="GO:0032807">
    <property type="term" value="C:DNA ligase IV complex"/>
    <property type="evidence" value="ECO:0007669"/>
    <property type="project" value="TreeGrafter"/>
</dbReference>
<dbReference type="PANTHER" id="PTHR32235">
    <property type="entry name" value="NON-HOMOLOGOUS END-JOINING FACTOR 1"/>
    <property type="match status" value="1"/>
</dbReference>
<feature type="compositionally biased region" description="Acidic residues" evidence="6">
    <location>
        <begin position="254"/>
        <end position="265"/>
    </location>
</feature>
<dbReference type="GO" id="GO:0006303">
    <property type="term" value="P:double-strand break repair via nonhomologous end joining"/>
    <property type="evidence" value="ECO:0007669"/>
    <property type="project" value="TreeGrafter"/>
</dbReference>
<evidence type="ECO:0000256" key="3">
    <source>
        <dbReference type="ARBA" id="ARBA00023204"/>
    </source>
</evidence>
<evidence type="ECO:0000313" key="9">
    <source>
        <dbReference type="Proteomes" id="UP000030765"/>
    </source>
</evidence>
<evidence type="ECO:0000256" key="1">
    <source>
        <dbReference type="ARBA" id="ARBA00004123"/>
    </source>
</evidence>
<evidence type="ECO:0000313" key="8">
    <source>
        <dbReference type="EnsemblMetazoa" id="ASIC003961-PA"/>
    </source>
</evidence>
<reference evidence="8" key="2">
    <citation type="submission" date="2020-05" db="UniProtKB">
        <authorList>
            <consortium name="EnsemblMetazoa"/>
        </authorList>
    </citation>
    <scope>IDENTIFICATION</scope>
</reference>
<dbReference type="GO" id="GO:0045027">
    <property type="term" value="F:DNA end binding"/>
    <property type="evidence" value="ECO:0007669"/>
    <property type="project" value="TreeGrafter"/>
</dbReference>
<proteinExistence type="inferred from homology"/>
<dbReference type="OMA" id="LWCETIS"/>
<dbReference type="EMBL" id="KE524793">
    <property type="protein sequence ID" value="KFB36746.1"/>
    <property type="molecule type" value="Genomic_DNA"/>
</dbReference>
<comment type="similarity">
    <text evidence="5">Belongs to the XRCC4-XLF family. XLF subfamily.</text>
</comment>
<dbReference type="VEuPathDB" id="VectorBase:ASIS013097"/>
<dbReference type="AlphaFoldDB" id="A0A084VFK2"/>
<keyword evidence="4" id="KW-0539">Nucleus</keyword>
<evidence type="ECO:0000256" key="5">
    <source>
        <dbReference type="ARBA" id="ARBA00025747"/>
    </source>
</evidence>
<name>A0A084VFK2_ANOSI</name>
<dbReference type="Gene3D" id="1.10.287.450">
    <property type="entry name" value="Helix hairpin bin"/>
    <property type="match status" value="1"/>
</dbReference>
<dbReference type="EMBL" id="ATLV01012436">
    <property type="status" value="NOT_ANNOTATED_CDS"/>
    <property type="molecule type" value="Genomic_DNA"/>
</dbReference>